<protein>
    <submittedName>
        <fullName evidence="1">Ubiquitin carboxyl-terminal hydrolase family protein</fullName>
    </submittedName>
</protein>
<sequence length="320" mass="36703">MDDEIAAIERNKTWELTELPNGHKTIDMKWVYKTKLKETVARHDTIKLVIALTTQNSWPIFKLDVKSSFLHGDLSEQTAIRLVGTPTETSLKLVKDDNGRVVNNTLYKQIVGSLMYLTTTRPDITYVVNAICKFMERPKEMHLQPTKRILRYLQGTIDYGILYKKGEKSNLIGFTDSDYAGDQDDRKSTSGYVFMLGSGAVSWSSRKQLIVTLSTTEAELVAASACVCQAIWMRKFLEEAHFKQKGPTIIYCENSSTIKLSKNPILHGQSKYIDVQYHFLRDRVNYKEIDMVYCRSEDQIADIFTKALKLATFQKLRQML</sequence>
<dbReference type="AlphaFoldDB" id="A0A6A2YQ07"/>
<dbReference type="GO" id="GO:0016787">
    <property type="term" value="F:hydrolase activity"/>
    <property type="evidence" value="ECO:0007669"/>
    <property type="project" value="UniProtKB-KW"/>
</dbReference>
<gene>
    <name evidence="1" type="ORF">F3Y22_tig00111330pilonHSYRG00280</name>
</gene>
<proteinExistence type="predicted"/>
<reference evidence="1" key="1">
    <citation type="submission" date="2019-09" db="EMBL/GenBank/DDBJ databases">
        <title>Draft genome information of white flower Hibiscus syriacus.</title>
        <authorList>
            <person name="Kim Y.-M."/>
        </authorList>
    </citation>
    <scope>NUCLEOTIDE SEQUENCE [LARGE SCALE GENOMIC DNA]</scope>
    <source>
        <strain evidence="1">YM2019G1</strain>
    </source>
</reference>
<dbReference type="PANTHER" id="PTHR11439">
    <property type="entry name" value="GAG-POL-RELATED RETROTRANSPOSON"/>
    <property type="match status" value="1"/>
</dbReference>
<evidence type="ECO:0000313" key="2">
    <source>
        <dbReference type="Proteomes" id="UP000436088"/>
    </source>
</evidence>
<organism evidence="1 2">
    <name type="scientific">Hibiscus syriacus</name>
    <name type="common">Rose of Sharon</name>
    <dbReference type="NCBI Taxonomy" id="106335"/>
    <lineage>
        <taxon>Eukaryota</taxon>
        <taxon>Viridiplantae</taxon>
        <taxon>Streptophyta</taxon>
        <taxon>Embryophyta</taxon>
        <taxon>Tracheophyta</taxon>
        <taxon>Spermatophyta</taxon>
        <taxon>Magnoliopsida</taxon>
        <taxon>eudicotyledons</taxon>
        <taxon>Gunneridae</taxon>
        <taxon>Pentapetalae</taxon>
        <taxon>rosids</taxon>
        <taxon>malvids</taxon>
        <taxon>Malvales</taxon>
        <taxon>Malvaceae</taxon>
        <taxon>Malvoideae</taxon>
        <taxon>Hibiscus</taxon>
    </lineage>
</organism>
<keyword evidence="2" id="KW-1185">Reference proteome</keyword>
<comment type="caution">
    <text evidence="1">The sequence shown here is derived from an EMBL/GenBank/DDBJ whole genome shotgun (WGS) entry which is preliminary data.</text>
</comment>
<dbReference type="CDD" id="cd09272">
    <property type="entry name" value="RNase_HI_RT_Ty1"/>
    <property type="match status" value="1"/>
</dbReference>
<accession>A0A6A2YQ07</accession>
<dbReference type="InterPro" id="IPR043502">
    <property type="entry name" value="DNA/RNA_pol_sf"/>
</dbReference>
<dbReference type="PANTHER" id="PTHR11439:SF517">
    <property type="entry name" value="CYSTEINE-RICH RLK (RECEPTOR-LIKE PROTEIN KINASE) 8"/>
    <property type="match status" value="1"/>
</dbReference>
<dbReference type="Proteomes" id="UP000436088">
    <property type="component" value="Unassembled WGS sequence"/>
</dbReference>
<dbReference type="SUPFAM" id="SSF56672">
    <property type="entry name" value="DNA/RNA polymerases"/>
    <property type="match status" value="1"/>
</dbReference>
<evidence type="ECO:0000313" key="1">
    <source>
        <dbReference type="EMBL" id="KAE8681352.1"/>
    </source>
</evidence>
<dbReference type="EMBL" id="VEPZ02001308">
    <property type="protein sequence ID" value="KAE8681352.1"/>
    <property type="molecule type" value="Genomic_DNA"/>
</dbReference>
<keyword evidence="1" id="KW-0378">Hydrolase</keyword>
<name>A0A6A2YQ07_HIBSY</name>